<gene>
    <name evidence="9" type="ORF">NDES1114_LOCUS26151</name>
</gene>
<comment type="subcellular location">
    <subcellularLocation>
        <location evidence="1">Cell projection</location>
        <location evidence="1">Cilium</location>
    </subcellularLocation>
    <subcellularLocation>
        <location evidence="2">Cytoplasm</location>
        <location evidence="2">Cytoskeleton</location>
    </subcellularLocation>
</comment>
<feature type="domain" description="Enkurin" evidence="8">
    <location>
        <begin position="161"/>
        <end position="258"/>
    </location>
</feature>
<evidence type="ECO:0000313" key="9">
    <source>
        <dbReference type="EMBL" id="CAD9138108.1"/>
    </source>
</evidence>
<protein>
    <recommendedName>
        <fullName evidence="8">Enkurin domain-containing protein</fullName>
    </recommendedName>
</protein>
<feature type="coiled-coil region" evidence="6">
    <location>
        <begin position="196"/>
        <end position="253"/>
    </location>
</feature>
<evidence type="ECO:0000256" key="6">
    <source>
        <dbReference type="SAM" id="Coils"/>
    </source>
</evidence>
<dbReference type="PROSITE" id="PS51665">
    <property type="entry name" value="ENKURIN"/>
    <property type="match status" value="1"/>
</dbReference>
<proteinExistence type="predicted"/>
<evidence type="ECO:0000256" key="2">
    <source>
        <dbReference type="ARBA" id="ARBA00004245"/>
    </source>
</evidence>
<evidence type="ECO:0000256" key="7">
    <source>
        <dbReference type="SAM" id="MobiDB-lite"/>
    </source>
</evidence>
<dbReference type="Pfam" id="PF13864">
    <property type="entry name" value="Enkurin"/>
    <property type="match status" value="1"/>
</dbReference>
<reference evidence="9" key="1">
    <citation type="submission" date="2021-01" db="EMBL/GenBank/DDBJ databases">
        <authorList>
            <person name="Corre E."/>
            <person name="Pelletier E."/>
            <person name="Niang G."/>
            <person name="Scheremetjew M."/>
            <person name="Finn R."/>
            <person name="Kale V."/>
            <person name="Holt S."/>
            <person name="Cochrane G."/>
            <person name="Meng A."/>
            <person name="Brown T."/>
            <person name="Cohen L."/>
        </authorList>
    </citation>
    <scope>NUCLEOTIDE SEQUENCE</scope>
    <source>
        <strain evidence="9">CCAP 1951/1</strain>
    </source>
</reference>
<dbReference type="EMBL" id="HBGF01039084">
    <property type="protein sequence ID" value="CAD9138108.1"/>
    <property type="molecule type" value="Transcribed_RNA"/>
</dbReference>
<evidence type="ECO:0000256" key="5">
    <source>
        <dbReference type="ARBA" id="ARBA00023273"/>
    </source>
</evidence>
<dbReference type="GO" id="GO:0005929">
    <property type="term" value="C:cilium"/>
    <property type="evidence" value="ECO:0007669"/>
    <property type="project" value="UniProtKB-SubCell"/>
</dbReference>
<dbReference type="PANTHER" id="PTHR21490:SF3">
    <property type="entry name" value="ENKURIN DOMAIN-CONTAINING PROTEIN"/>
    <property type="match status" value="1"/>
</dbReference>
<evidence type="ECO:0000256" key="4">
    <source>
        <dbReference type="ARBA" id="ARBA00023212"/>
    </source>
</evidence>
<keyword evidence="5" id="KW-0966">Cell projection</keyword>
<dbReference type="AlphaFoldDB" id="A0A7S1MQR1"/>
<feature type="region of interest" description="Disordered" evidence="7">
    <location>
        <begin position="88"/>
        <end position="119"/>
    </location>
</feature>
<dbReference type="InterPro" id="IPR052102">
    <property type="entry name" value="Enkurin_domain-protein"/>
</dbReference>
<dbReference type="GO" id="GO:0005856">
    <property type="term" value="C:cytoskeleton"/>
    <property type="evidence" value="ECO:0007669"/>
    <property type="project" value="UniProtKB-SubCell"/>
</dbReference>
<evidence type="ECO:0000256" key="3">
    <source>
        <dbReference type="ARBA" id="ARBA00022490"/>
    </source>
</evidence>
<name>A0A7S1MQR1_NEODS</name>
<sequence length="260" mass="28437">MNESVYAIIPPKAEARAAPPMYRSKHRNLVPSCSTFGLHGTSKVLGNVAGDRDDAPEVHPAVKPTGSFGKPVSHTINPKDFLKKTNAAGASQSKYGTTFKRAPTNPKPSVPTKSDRPVMGLKTDKNFVVANAVESVLTAPKRTVTAEDRAVDKQNFGQVPGYLTKIKAELKSKASTKEATLAATGQTQDDFEVMSSEEVEQLRAALQARLDNLNKQFQTLSFTLETGTQKKRKETLEKSIDDIEQMLSKLNKRRVLVVDQ</sequence>
<evidence type="ECO:0000259" key="8">
    <source>
        <dbReference type="PROSITE" id="PS51665"/>
    </source>
</evidence>
<keyword evidence="3" id="KW-0963">Cytoplasm</keyword>
<dbReference type="GO" id="GO:0005516">
    <property type="term" value="F:calmodulin binding"/>
    <property type="evidence" value="ECO:0007669"/>
    <property type="project" value="TreeGrafter"/>
</dbReference>
<keyword evidence="6" id="KW-0175">Coiled coil</keyword>
<accession>A0A7S1MQR1</accession>
<dbReference type="PANTHER" id="PTHR21490">
    <property type="entry name" value="ENKURIN-RELATED"/>
    <property type="match status" value="1"/>
</dbReference>
<evidence type="ECO:0000256" key="1">
    <source>
        <dbReference type="ARBA" id="ARBA00004138"/>
    </source>
</evidence>
<feature type="region of interest" description="Disordered" evidence="7">
    <location>
        <begin position="47"/>
        <end position="73"/>
    </location>
</feature>
<dbReference type="InterPro" id="IPR027012">
    <property type="entry name" value="Enkurin_dom"/>
</dbReference>
<keyword evidence="4" id="KW-0206">Cytoskeleton</keyword>
<organism evidence="9">
    <name type="scientific">Neobodo designis</name>
    <name type="common">Flagellated protozoan</name>
    <name type="synonym">Bodo designis</name>
    <dbReference type="NCBI Taxonomy" id="312471"/>
    <lineage>
        <taxon>Eukaryota</taxon>
        <taxon>Discoba</taxon>
        <taxon>Euglenozoa</taxon>
        <taxon>Kinetoplastea</taxon>
        <taxon>Metakinetoplastina</taxon>
        <taxon>Neobodonida</taxon>
        <taxon>Neobodo</taxon>
    </lineage>
</organism>